<reference evidence="6" key="2">
    <citation type="submission" date="2020-09" db="EMBL/GenBank/DDBJ databases">
        <authorList>
            <person name="Sun Q."/>
            <person name="Zhou Y."/>
        </authorList>
    </citation>
    <scope>NUCLEOTIDE SEQUENCE</scope>
    <source>
        <strain evidence="6">CGMCC 1.15966</strain>
    </source>
</reference>
<reference evidence="6" key="1">
    <citation type="journal article" date="2014" name="Int. J. Syst. Evol. Microbiol.">
        <title>Complete genome sequence of Corynebacterium casei LMG S-19264T (=DSM 44701T), isolated from a smear-ripened cheese.</title>
        <authorList>
            <consortium name="US DOE Joint Genome Institute (JGI-PGF)"/>
            <person name="Walter F."/>
            <person name="Albersmeier A."/>
            <person name="Kalinowski J."/>
            <person name="Ruckert C."/>
        </authorList>
    </citation>
    <scope>NUCLEOTIDE SEQUENCE</scope>
    <source>
        <strain evidence="6">CGMCC 1.15966</strain>
    </source>
</reference>
<gene>
    <name evidence="6" type="ORF">GCM10011516_12290</name>
</gene>
<evidence type="ECO:0000256" key="1">
    <source>
        <dbReference type="ARBA" id="ARBA00022491"/>
    </source>
</evidence>
<keyword evidence="3" id="KW-0238">DNA-binding</keyword>
<comment type="caution">
    <text evidence="6">The sequence shown here is derived from an EMBL/GenBank/DDBJ whole genome shotgun (WGS) entry which is preliminary data.</text>
</comment>
<dbReference type="InterPro" id="IPR010982">
    <property type="entry name" value="Lambda_DNA-bd_dom_sf"/>
</dbReference>
<dbReference type="SUPFAM" id="SSF47413">
    <property type="entry name" value="lambda repressor-like DNA-binding domains"/>
    <property type="match status" value="1"/>
</dbReference>
<dbReference type="PROSITE" id="PS50932">
    <property type="entry name" value="HTH_LACI_2"/>
    <property type="match status" value="1"/>
</dbReference>
<dbReference type="InterPro" id="IPR001761">
    <property type="entry name" value="Peripla_BP/Lac1_sug-bd_dom"/>
</dbReference>
<proteinExistence type="predicted"/>
<dbReference type="CDD" id="cd01392">
    <property type="entry name" value="HTH_LacI"/>
    <property type="match status" value="1"/>
</dbReference>
<evidence type="ECO:0000256" key="4">
    <source>
        <dbReference type="ARBA" id="ARBA00023163"/>
    </source>
</evidence>
<dbReference type="Gene3D" id="3.40.50.2300">
    <property type="match status" value="2"/>
</dbReference>
<evidence type="ECO:0000256" key="3">
    <source>
        <dbReference type="ARBA" id="ARBA00023125"/>
    </source>
</evidence>
<dbReference type="GO" id="GO:0003700">
    <property type="term" value="F:DNA-binding transcription factor activity"/>
    <property type="evidence" value="ECO:0007669"/>
    <property type="project" value="TreeGrafter"/>
</dbReference>
<evidence type="ECO:0000313" key="6">
    <source>
        <dbReference type="EMBL" id="GGE16086.1"/>
    </source>
</evidence>
<sequence>MVKKVSLKDIAQKIGVSTALVSYVLSGNEEKGRVGKATAEKIRQAAKELNYQPNHIAKSLKTGKTNTVGLIVADISNPFFASIARGVEDETSHYGLTTIIGSSDESTEKLKNLVDVFIKRQVDGFIISPPDNSEETIEYIISLGIPICLIDRHFDHVDSSYVVTDNKSSMTKAVSHLLDLGYKNLAFVAYNSSLQHMKDREQGFLDASSKVNSKVYKINFSKQQLELNGALDEILNSQKADAIVFATNTLSVDGLKYLTQKGIQIPKDLNVMCFDFSEVYDFFYHPIIHVKQPIEQLAKESVIALTQQIKDNTIHKKVLNSELMAKSRE</sequence>
<dbReference type="Pfam" id="PF00356">
    <property type="entry name" value="LacI"/>
    <property type="match status" value="1"/>
</dbReference>
<protein>
    <submittedName>
        <fullName evidence="6">LacI family transcriptional regulator</fullName>
    </submittedName>
</protein>
<evidence type="ECO:0000313" key="7">
    <source>
        <dbReference type="Proteomes" id="UP000614460"/>
    </source>
</evidence>
<dbReference type="SUPFAM" id="SSF53822">
    <property type="entry name" value="Periplasmic binding protein-like I"/>
    <property type="match status" value="1"/>
</dbReference>
<dbReference type="AlphaFoldDB" id="A0A8H9G0I3"/>
<accession>A0A8H9G0I3</accession>
<dbReference type="EMBL" id="BMKM01000002">
    <property type="protein sequence ID" value="GGE16086.1"/>
    <property type="molecule type" value="Genomic_DNA"/>
</dbReference>
<dbReference type="Pfam" id="PF00532">
    <property type="entry name" value="Peripla_BP_1"/>
    <property type="match status" value="1"/>
</dbReference>
<dbReference type="PANTHER" id="PTHR30146">
    <property type="entry name" value="LACI-RELATED TRANSCRIPTIONAL REPRESSOR"/>
    <property type="match status" value="1"/>
</dbReference>
<dbReference type="GO" id="GO:0000976">
    <property type="term" value="F:transcription cis-regulatory region binding"/>
    <property type="evidence" value="ECO:0007669"/>
    <property type="project" value="TreeGrafter"/>
</dbReference>
<evidence type="ECO:0000259" key="5">
    <source>
        <dbReference type="PROSITE" id="PS50932"/>
    </source>
</evidence>
<dbReference type="SMART" id="SM00354">
    <property type="entry name" value="HTH_LACI"/>
    <property type="match status" value="1"/>
</dbReference>
<keyword evidence="1" id="KW-0678">Repressor</keyword>
<keyword evidence="4" id="KW-0804">Transcription</keyword>
<keyword evidence="7" id="KW-1185">Reference proteome</keyword>
<organism evidence="6 7">
    <name type="scientific">Sphingobacterium cellulitidis</name>
    <dbReference type="NCBI Taxonomy" id="1768011"/>
    <lineage>
        <taxon>Bacteria</taxon>
        <taxon>Pseudomonadati</taxon>
        <taxon>Bacteroidota</taxon>
        <taxon>Sphingobacteriia</taxon>
        <taxon>Sphingobacteriales</taxon>
        <taxon>Sphingobacteriaceae</taxon>
        <taxon>Sphingobacterium</taxon>
    </lineage>
</organism>
<name>A0A8H9G0I3_9SPHI</name>
<dbReference type="Gene3D" id="1.10.260.40">
    <property type="entry name" value="lambda repressor-like DNA-binding domains"/>
    <property type="match status" value="1"/>
</dbReference>
<dbReference type="RefSeq" id="WP_182498936.1">
    <property type="nucleotide sequence ID" value="NZ_BMKM01000002.1"/>
</dbReference>
<evidence type="ECO:0000256" key="2">
    <source>
        <dbReference type="ARBA" id="ARBA00023015"/>
    </source>
</evidence>
<dbReference type="Proteomes" id="UP000614460">
    <property type="component" value="Unassembled WGS sequence"/>
</dbReference>
<dbReference type="InterPro" id="IPR000843">
    <property type="entry name" value="HTH_LacI"/>
</dbReference>
<dbReference type="PANTHER" id="PTHR30146:SF148">
    <property type="entry name" value="HTH-TYPE TRANSCRIPTIONAL REPRESSOR PURR-RELATED"/>
    <property type="match status" value="1"/>
</dbReference>
<feature type="domain" description="HTH lacI-type" evidence="5">
    <location>
        <begin position="5"/>
        <end position="62"/>
    </location>
</feature>
<keyword evidence="2" id="KW-0805">Transcription regulation</keyword>
<dbReference type="InterPro" id="IPR028082">
    <property type="entry name" value="Peripla_BP_I"/>
</dbReference>